<reference evidence="1 2" key="1">
    <citation type="journal article" date="2018" name="ISME J.">
        <title>Endosymbiont genomes yield clues of tubeworm success.</title>
        <authorList>
            <person name="Li Y."/>
            <person name="Liles M.R."/>
            <person name="Halanych K.M."/>
        </authorList>
    </citation>
    <scope>NUCLEOTIDE SEQUENCE [LARGE SCALE GENOMIC DNA]</scope>
    <source>
        <strain evidence="1">A1462</strain>
    </source>
</reference>
<proteinExistence type="predicted"/>
<protein>
    <submittedName>
        <fullName evidence="1">Sulfur reduction protein DsrJ</fullName>
    </submittedName>
</protein>
<dbReference type="InterPro" id="IPR036280">
    <property type="entry name" value="Multihaem_cyt_sf"/>
</dbReference>
<dbReference type="Proteomes" id="UP000254771">
    <property type="component" value="Unassembled WGS sequence"/>
</dbReference>
<evidence type="ECO:0000313" key="2">
    <source>
        <dbReference type="Proteomes" id="UP000254771"/>
    </source>
</evidence>
<dbReference type="AlphaFoldDB" id="A0A370DU23"/>
<organism evidence="1 2">
    <name type="scientific">endosymbiont of Escarpia spicata</name>
    <dbReference type="NCBI Taxonomy" id="2200908"/>
    <lineage>
        <taxon>Bacteria</taxon>
        <taxon>Pseudomonadati</taxon>
        <taxon>Pseudomonadota</taxon>
        <taxon>Gammaproteobacteria</taxon>
        <taxon>sulfur-oxidizing symbionts</taxon>
    </lineage>
</organism>
<dbReference type="SUPFAM" id="SSF48695">
    <property type="entry name" value="Multiheme cytochromes"/>
    <property type="match status" value="1"/>
</dbReference>
<gene>
    <name evidence="1" type="ORF">DIZ78_04275</name>
</gene>
<evidence type="ECO:0000313" key="1">
    <source>
        <dbReference type="EMBL" id="RDH87964.1"/>
    </source>
</evidence>
<dbReference type="EMBL" id="QFXE01000005">
    <property type="protein sequence ID" value="RDH87964.1"/>
    <property type="molecule type" value="Genomic_DNA"/>
</dbReference>
<sequence length="121" mass="13389">MAETNDIRRNHMDYLKHQRVETVRDGIRGAKFSLIDCVECHASKDNDGNALPVTDEGQFCEACHAYVAVSPACFQCHRTTPMQGNGSLGAVDLEQMKFQSLNASSLKEWHPVIHAGSESAR</sequence>
<keyword evidence="2" id="KW-1185">Reference proteome</keyword>
<comment type="caution">
    <text evidence="1">The sequence shown here is derived from an EMBL/GenBank/DDBJ whole genome shotgun (WGS) entry which is preliminary data.</text>
</comment>
<accession>A0A370DU23</accession>
<name>A0A370DU23_9GAMM</name>
<dbReference type="Gene3D" id="3.90.10.10">
    <property type="entry name" value="Cytochrome C3"/>
    <property type="match status" value="1"/>
</dbReference>